<dbReference type="InterPro" id="IPR036390">
    <property type="entry name" value="WH_DNA-bd_sf"/>
</dbReference>
<dbReference type="SUPFAM" id="SSF46785">
    <property type="entry name" value="Winged helix' DNA-binding domain"/>
    <property type="match status" value="1"/>
</dbReference>
<dbReference type="GO" id="GO:0003700">
    <property type="term" value="F:DNA-binding transcription factor activity"/>
    <property type="evidence" value="ECO:0007669"/>
    <property type="project" value="InterPro"/>
</dbReference>
<gene>
    <name evidence="5" type="ORF">SAMN05444682_101324</name>
</gene>
<dbReference type="EMBL" id="FOQO01000001">
    <property type="protein sequence ID" value="SFH81939.1"/>
    <property type="molecule type" value="Genomic_DNA"/>
</dbReference>
<dbReference type="InterPro" id="IPR023187">
    <property type="entry name" value="Tscrpt_reg_MarR-type_CS"/>
</dbReference>
<dbReference type="PANTHER" id="PTHR33164">
    <property type="entry name" value="TRANSCRIPTIONAL REGULATOR, MARR FAMILY"/>
    <property type="match status" value="1"/>
</dbReference>
<dbReference type="AlphaFoldDB" id="A0A1I3D5V0"/>
<dbReference type="PROSITE" id="PS50995">
    <property type="entry name" value="HTH_MARR_2"/>
    <property type="match status" value="1"/>
</dbReference>
<proteinExistence type="predicted"/>
<keyword evidence="1" id="KW-0805">Transcription regulation</keyword>
<dbReference type="Proteomes" id="UP000198670">
    <property type="component" value="Unassembled WGS sequence"/>
</dbReference>
<name>A0A1I3D5V0_9SPHI</name>
<dbReference type="GO" id="GO:0006950">
    <property type="term" value="P:response to stress"/>
    <property type="evidence" value="ECO:0007669"/>
    <property type="project" value="TreeGrafter"/>
</dbReference>
<feature type="domain" description="HTH marR-type" evidence="4">
    <location>
        <begin position="1"/>
        <end position="143"/>
    </location>
</feature>
<evidence type="ECO:0000256" key="3">
    <source>
        <dbReference type="ARBA" id="ARBA00023163"/>
    </source>
</evidence>
<dbReference type="Pfam" id="PF12802">
    <property type="entry name" value="MarR_2"/>
    <property type="match status" value="1"/>
</dbReference>
<keyword evidence="2 5" id="KW-0238">DNA-binding</keyword>
<dbReference type="InterPro" id="IPR000835">
    <property type="entry name" value="HTH_MarR-typ"/>
</dbReference>
<dbReference type="STRING" id="1477437.SAMN05444682_101324"/>
<evidence type="ECO:0000256" key="1">
    <source>
        <dbReference type="ARBA" id="ARBA00023015"/>
    </source>
</evidence>
<dbReference type="PROSITE" id="PS01117">
    <property type="entry name" value="HTH_MARR_1"/>
    <property type="match status" value="1"/>
</dbReference>
<dbReference type="PRINTS" id="PR00598">
    <property type="entry name" value="HTHMARR"/>
</dbReference>
<dbReference type="InterPro" id="IPR039422">
    <property type="entry name" value="MarR/SlyA-like"/>
</dbReference>
<accession>A0A1I3D5V0</accession>
<evidence type="ECO:0000313" key="5">
    <source>
        <dbReference type="EMBL" id="SFH81939.1"/>
    </source>
</evidence>
<sequence>MDTNIIETKTFYDFLTGKAYTALSRRLQKNLRDAGLDITSEQWSILYALWEEEGLTQQELAQRTFREKTAITRLIDNLERRDLVIRVADKGDRRTNLIYLTKVGRQLKAVCMEQANQTLQEALAGVDAPHIHIAKDTLKKVYENLK</sequence>
<dbReference type="RefSeq" id="WP_090623195.1">
    <property type="nucleotide sequence ID" value="NZ_FOQO01000001.1"/>
</dbReference>
<dbReference type="OrthoDB" id="996843at2"/>
<dbReference type="Gene3D" id="1.10.10.10">
    <property type="entry name" value="Winged helix-like DNA-binding domain superfamily/Winged helix DNA-binding domain"/>
    <property type="match status" value="1"/>
</dbReference>
<protein>
    <submittedName>
        <fullName evidence="5">DNA-binding transcriptional regulator, MarR family</fullName>
    </submittedName>
</protein>
<keyword evidence="6" id="KW-1185">Reference proteome</keyword>
<dbReference type="SMART" id="SM00347">
    <property type="entry name" value="HTH_MARR"/>
    <property type="match status" value="1"/>
</dbReference>
<evidence type="ECO:0000259" key="4">
    <source>
        <dbReference type="PROSITE" id="PS50995"/>
    </source>
</evidence>
<reference evidence="5 6" key="1">
    <citation type="submission" date="2016-10" db="EMBL/GenBank/DDBJ databases">
        <authorList>
            <person name="de Groot N.N."/>
        </authorList>
    </citation>
    <scope>NUCLEOTIDE SEQUENCE [LARGE SCALE GENOMIC DNA]</scope>
    <source>
        <strain evidence="5 6">RK1</strain>
    </source>
</reference>
<evidence type="ECO:0000313" key="6">
    <source>
        <dbReference type="Proteomes" id="UP000198670"/>
    </source>
</evidence>
<dbReference type="InterPro" id="IPR036388">
    <property type="entry name" value="WH-like_DNA-bd_sf"/>
</dbReference>
<dbReference type="PANTHER" id="PTHR33164:SF64">
    <property type="entry name" value="TRANSCRIPTIONAL REGULATOR SLYA"/>
    <property type="match status" value="1"/>
</dbReference>
<keyword evidence="3" id="KW-0804">Transcription</keyword>
<evidence type="ECO:0000256" key="2">
    <source>
        <dbReference type="ARBA" id="ARBA00023125"/>
    </source>
</evidence>
<organism evidence="5 6">
    <name type="scientific">Parapedobacter indicus</name>
    <dbReference type="NCBI Taxonomy" id="1477437"/>
    <lineage>
        <taxon>Bacteria</taxon>
        <taxon>Pseudomonadati</taxon>
        <taxon>Bacteroidota</taxon>
        <taxon>Sphingobacteriia</taxon>
        <taxon>Sphingobacteriales</taxon>
        <taxon>Sphingobacteriaceae</taxon>
        <taxon>Parapedobacter</taxon>
    </lineage>
</organism>
<dbReference type="GO" id="GO:0003677">
    <property type="term" value="F:DNA binding"/>
    <property type="evidence" value="ECO:0007669"/>
    <property type="project" value="UniProtKB-KW"/>
</dbReference>